<reference evidence="2 3" key="1">
    <citation type="submission" date="2014-06" db="EMBL/GenBank/DDBJ databases">
        <authorList>
            <person name="Swart Estienne"/>
        </authorList>
    </citation>
    <scope>NUCLEOTIDE SEQUENCE [LARGE SCALE GENOMIC DNA]</scope>
    <source>
        <strain evidence="2 3">130c</strain>
    </source>
</reference>
<dbReference type="InParanoid" id="A0A077ZTT4"/>
<feature type="region of interest" description="Disordered" evidence="1">
    <location>
        <begin position="470"/>
        <end position="504"/>
    </location>
</feature>
<organism evidence="2 3">
    <name type="scientific">Stylonychia lemnae</name>
    <name type="common">Ciliate</name>
    <dbReference type="NCBI Taxonomy" id="5949"/>
    <lineage>
        <taxon>Eukaryota</taxon>
        <taxon>Sar</taxon>
        <taxon>Alveolata</taxon>
        <taxon>Ciliophora</taxon>
        <taxon>Intramacronucleata</taxon>
        <taxon>Spirotrichea</taxon>
        <taxon>Stichotrichia</taxon>
        <taxon>Sporadotrichida</taxon>
        <taxon>Oxytrichidae</taxon>
        <taxon>Stylonychinae</taxon>
        <taxon>Stylonychia</taxon>
    </lineage>
</organism>
<feature type="region of interest" description="Disordered" evidence="1">
    <location>
        <begin position="1"/>
        <end position="31"/>
    </location>
</feature>
<dbReference type="Proteomes" id="UP000039865">
    <property type="component" value="Unassembled WGS sequence"/>
</dbReference>
<sequence>MSLNPRVSFIPDRSTKSTTNPKDSFLPTLDRQKSLGEIDETVQEDDSFYQQNAGDFNIFDKQMIYKRSRTKEDLSEYRGLLIPHSLTQQKIDPAMTEKISKLKEGKELKQRYLEMVLSSTVNLQQDKMQQVMKSNKNLSGNIQIIDFHQTQPDPITLKQIQMHPVLVKKQFIAEQYKKRGLIDLSQSEQQQLDSNLYDDNYQGQNTKVTNKQYNGKSSGTNIRNSKLNLLNLNKSEMNYSNLDSNNHSILQKQTTELLNSHRLSANQNRSLGELTQQKISKINSSRVDMINSGEQSLIQDRSNERTIPNVSTLSNLIRNVNFIKSIQQKCLQMDFDISSSSKIVQADKRAKAIASMNGLDTFKSDQEIRQLKLKYLNKKIREQNVTLFQNKVTDITPSDQSQNNYYDNPYTQSQNLKNQKSSNIIKSSQTQKNLKVSIQNTNRSMLSNSSQENTERSQAYYLKSSIHKSPMISSQNTNPLQVQKPDNADINTSRPEQRKLNKDNGSTQIIQQNKSGNLNFIQTHNSDLLQSIRSLSSQRNTGILSLPSRKYHILKQNEDQDIKQSQDQIGGWNILNQSQGMDQSQMKKSITQVGQLLPQISERNLNYNKININKTAQDISATNNNLTEDQQQNVITNKAPSQNQIHLNYSLSQIRSKNKIMSINNISMAHNLQQIQNKRSIRSRKSLKSQGKLFKQKFEDSQILHVDENKTNEKRSMNIALKNRQRMILQGNQNQSINKLELL</sequence>
<feature type="compositionally biased region" description="Polar residues" evidence="1">
    <location>
        <begin position="471"/>
        <end position="481"/>
    </location>
</feature>
<evidence type="ECO:0000313" key="2">
    <source>
        <dbReference type="EMBL" id="CDW72974.1"/>
    </source>
</evidence>
<dbReference type="EMBL" id="CCKQ01001873">
    <property type="protein sequence ID" value="CDW72974.1"/>
    <property type="molecule type" value="Genomic_DNA"/>
</dbReference>
<protein>
    <submittedName>
        <fullName evidence="2">Uncharacterized protein</fullName>
    </submittedName>
</protein>
<dbReference type="AlphaFoldDB" id="A0A077ZTT4"/>
<name>A0A077ZTT4_STYLE</name>
<keyword evidence="3" id="KW-1185">Reference proteome</keyword>
<evidence type="ECO:0000256" key="1">
    <source>
        <dbReference type="SAM" id="MobiDB-lite"/>
    </source>
</evidence>
<accession>A0A077ZTT4</accession>
<proteinExistence type="predicted"/>
<evidence type="ECO:0000313" key="3">
    <source>
        <dbReference type="Proteomes" id="UP000039865"/>
    </source>
</evidence>
<gene>
    <name evidence="2" type="primary">Contig5107.g5464</name>
    <name evidence="2" type="ORF">STYLEM_1942</name>
</gene>